<dbReference type="InterPro" id="IPR047057">
    <property type="entry name" value="MerR_fam"/>
</dbReference>
<protein>
    <submittedName>
        <fullName evidence="3">MerR family transcriptional regulator</fullName>
    </submittedName>
</protein>
<dbReference type="CDD" id="cd01106">
    <property type="entry name" value="HTH_TipAL-Mta"/>
    <property type="match status" value="1"/>
</dbReference>
<name>A0ABY4JJJ5_9BACI</name>
<dbReference type="Proteomes" id="UP000830639">
    <property type="component" value="Chromosome"/>
</dbReference>
<organism evidence="3 4">
    <name type="scientific">Gottfriedia acidiceleris</name>
    <dbReference type="NCBI Taxonomy" id="371036"/>
    <lineage>
        <taxon>Bacteria</taxon>
        <taxon>Bacillati</taxon>
        <taxon>Bacillota</taxon>
        <taxon>Bacilli</taxon>
        <taxon>Bacillales</taxon>
        <taxon>Bacillaceae</taxon>
        <taxon>Gottfriedia</taxon>
    </lineage>
</organism>
<dbReference type="InterPro" id="IPR000551">
    <property type="entry name" value="MerR-type_HTH_dom"/>
</dbReference>
<evidence type="ECO:0000313" key="4">
    <source>
        <dbReference type="Proteomes" id="UP000830639"/>
    </source>
</evidence>
<dbReference type="PANTHER" id="PTHR30204:SF96">
    <property type="entry name" value="CHROMOSOME-ANCHORING PROTEIN RACA"/>
    <property type="match status" value="1"/>
</dbReference>
<accession>A0ABY4JJJ5</accession>
<dbReference type="EMBL" id="CP096034">
    <property type="protein sequence ID" value="UPM53781.1"/>
    <property type="molecule type" value="Genomic_DNA"/>
</dbReference>
<proteinExistence type="predicted"/>
<dbReference type="SMART" id="SM00422">
    <property type="entry name" value="HTH_MERR"/>
    <property type="match status" value="1"/>
</dbReference>
<gene>
    <name evidence="3" type="ORF">MY490_18690</name>
</gene>
<keyword evidence="1" id="KW-0238">DNA-binding</keyword>
<keyword evidence="4" id="KW-1185">Reference proteome</keyword>
<dbReference type="PANTHER" id="PTHR30204">
    <property type="entry name" value="REDOX-CYCLING DRUG-SENSING TRANSCRIPTIONAL ACTIVATOR SOXR"/>
    <property type="match status" value="1"/>
</dbReference>
<evidence type="ECO:0000259" key="2">
    <source>
        <dbReference type="PROSITE" id="PS50937"/>
    </source>
</evidence>
<sequence length="274" mass="32301">MDRKFYYITEFARKTSISVRTLRYYDKIGLLIPTNTDESGFKLYTDSDLVHLQSILTFKFLGFSLKDIHSIINESSLNFSKKLKEQKAMLNAKKDQIDQIINVIEQVETSLKSDSIDYESVTELIQMAHFNLKPDWVNKYLSTEDRKVMRNIAKQSYTKETLLKLAKRGWAEGDHVRHLKDYQYFRNKLTELVQGGYKIESVEAQELVKFLMEMNNRYSQNDPQIKEGMKKSWESFNSLPEDQKPKTYTIPEFELDFIKQASIYYHQNLNGHKA</sequence>
<dbReference type="Gene3D" id="1.10.1660.10">
    <property type="match status" value="1"/>
</dbReference>
<evidence type="ECO:0000313" key="3">
    <source>
        <dbReference type="EMBL" id="UPM53781.1"/>
    </source>
</evidence>
<dbReference type="PROSITE" id="PS50937">
    <property type="entry name" value="HTH_MERR_2"/>
    <property type="match status" value="1"/>
</dbReference>
<reference evidence="3 4" key="1">
    <citation type="submission" date="2022-04" db="EMBL/GenBank/DDBJ databases">
        <title>Mechanism of arsenic methylation and mitigation arsenic toxicity by Bacillus sp. LH14 from an Arsenic-Contaminated Paddy Soil.</title>
        <authorList>
            <person name="Wang D."/>
        </authorList>
    </citation>
    <scope>NUCLEOTIDE SEQUENCE [LARGE SCALE GENOMIC DNA]</scope>
    <source>
        <strain evidence="3 4">LH14</strain>
    </source>
</reference>
<dbReference type="SUPFAM" id="SSF46955">
    <property type="entry name" value="Putative DNA-binding domain"/>
    <property type="match status" value="1"/>
</dbReference>
<dbReference type="RefSeq" id="WP_248267019.1">
    <property type="nucleotide sequence ID" value="NZ_CP096034.1"/>
</dbReference>
<feature type="domain" description="HTH merR-type" evidence="2">
    <location>
        <begin position="5"/>
        <end position="74"/>
    </location>
</feature>
<dbReference type="Pfam" id="PF13411">
    <property type="entry name" value="MerR_1"/>
    <property type="match status" value="1"/>
</dbReference>
<evidence type="ECO:0000256" key="1">
    <source>
        <dbReference type="ARBA" id="ARBA00023125"/>
    </source>
</evidence>
<dbReference type="InterPro" id="IPR009061">
    <property type="entry name" value="DNA-bd_dom_put_sf"/>
</dbReference>